<dbReference type="EMBL" id="QXFV01002078">
    <property type="protein sequence ID" value="KAE8993221.1"/>
    <property type="molecule type" value="Genomic_DNA"/>
</dbReference>
<proteinExistence type="predicted"/>
<gene>
    <name evidence="2" type="ORF">PR001_g20725</name>
</gene>
<sequence length="129" mass="14390">MPLQPADPKQIKRKVVTDGEEQMGKRQVRKDWAPPGATSLKGPFWKVRRAADAVAVASWNTTLREHNQTTRRLANMAKDTQQDMEWNASVLPDAGHRWAGVLHAAASDVEHWLHERSTQAPHGAGVDKV</sequence>
<evidence type="ECO:0000256" key="1">
    <source>
        <dbReference type="SAM" id="MobiDB-lite"/>
    </source>
</evidence>
<evidence type="ECO:0000313" key="3">
    <source>
        <dbReference type="Proteomes" id="UP000429607"/>
    </source>
</evidence>
<name>A0A6A3JFC5_9STRA</name>
<dbReference type="AlphaFoldDB" id="A0A6A3JFC5"/>
<organism evidence="2 3">
    <name type="scientific">Phytophthora rubi</name>
    <dbReference type="NCBI Taxonomy" id="129364"/>
    <lineage>
        <taxon>Eukaryota</taxon>
        <taxon>Sar</taxon>
        <taxon>Stramenopiles</taxon>
        <taxon>Oomycota</taxon>
        <taxon>Peronosporomycetes</taxon>
        <taxon>Peronosporales</taxon>
        <taxon>Peronosporaceae</taxon>
        <taxon>Phytophthora</taxon>
    </lineage>
</organism>
<feature type="region of interest" description="Disordered" evidence="1">
    <location>
        <begin position="1"/>
        <end position="35"/>
    </location>
</feature>
<accession>A0A6A3JFC5</accession>
<protein>
    <submittedName>
        <fullName evidence="2">Uncharacterized protein</fullName>
    </submittedName>
</protein>
<evidence type="ECO:0000313" key="2">
    <source>
        <dbReference type="EMBL" id="KAE8993221.1"/>
    </source>
</evidence>
<comment type="caution">
    <text evidence="2">The sequence shown here is derived from an EMBL/GenBank/DDBJ whole genome shotgun (WGS) entry which is preliminary data.</text>
</comment>
<dbReference type="Proteomes" id="UP000429607">
    <property type="component" value="Unassembled WGS sequence"/>
</dbReference>
<reference evidence="2 3" key="1">
    <citation type="submission" date="2018-09" db="EMBL/GenBank/DDBJ databases">
        <title>Genomic investigation of the strawberry pathogen Phytophthora fragariae indicates pathogenicity is determined by transcriptional variation in three key races.</title>
        <authorList>
            <person name="Adams T.M."/>
            <person name="Armitage A.D."/>
            <person name="Sobczyk M.K."/>
            <person name="Bates H.J."/>
            <person name="Dunwell J.M."/>
            <person name="Nellist C.F."/>
            <person name="Harrison R.J."/>
        </authorList>
    </citation>
    <scope>NUCLEOTIDE SEQUENCE [LARGE SCALE GENOMIC DNA]</scope>
    <source>
        <strain evidence="2 3">SCRP249</strain>
    </source>
</reference>